<proteinExistence type="predicted"/>
<evidence type="ECO:0000313" key="2">
    <source>
        <dbReference type="EMBL" id="SFI60070.1"/>
    </source>
</evidence>
<feature type="region of interest" description="Disordered" evidence="1">
    <location>
        <begin position="81"/>
        <end position="105"/>
    </location>
</feature>
<sequence>MPQPAPPPLPPISDELLAHLAITAGDVAQDRASADGVALLCLTMPAIIDELRARRRYAARMRALAERLQAWRDRRGRPVARNVVTLPPPPRRPALGLTAGGPADG</sequence>
<accession>A0A1I3JIX1</accession>
<dbReference type="STRING" id="1114924.SAMN05216258_10823"/>
<gene>
    <name evidence="2" type="ORF">SAMN05216258_10823</name>
</gene>
<dbReference type="AlphaFoldDB" id="A0A1I3JIX1"/>
<keyword evidence="3" id="KW-1185">Reference proteome</keyword>
<dbReference type="Proteomes" id="UP000199377">
    <property type="component" value="Unassembled WGS sequence"/>
</dbReference>
<reference evidence="2 3" key="1">
    <citation type="submission" date="2016-10" db="EMBL/GenBank/DDBJ databases">
        <authorList>
            <person name="de Groot N.N."/>
        </authorList>
    </citation>
    <scope>NUCLEOTIDE SEQUENCE [LARGE SCALE GENOMIC DNA]</scope>
    <source>
        <strain evidence="2 3">CGMCC 1.11030</strain>
    </source>
</reference>
<dbReference type="RefSeq" id="WP_092861592.1">
    <property type="nucleotide sequence ID" value="NZ_FOQH01000008.1"/>
</dbReference>
<dbReference type="EMBL" id="FOQH01000008">
    <property type="protein sequence ID" value="SFI60070.1"/>
    <property type="molecule type" value="Genomic_DNA"/>
</dbReference>
<protein>
    <submittedName>
        <fullName evidence="2">Uncharacterized protein</fullName>
    </submittedName>
</protein>
<evidence type="ECO:0000313" key="3">
    <source>
        <dbReference type="Proteomes" id="UP000199377"/>
    </source>
</evidence>
<organism evidence="2 3">
    <name type="scientific">Albimonas pacifica</name>
    <dbReference type="NCBI Taxonomy" id="1114924"/>
    <lineage>
        <taxon>Bacteria</taxon>
        <taxon>Pseudomonadati</taxon>
        <taxon>Pseudomonadota</taxon>
        <taxon>Alphaproteobacteria</taxon>
        <taxon>Rhodobacterales</taxon>
        <taxon>Paracoccaceae</taxon>
        <taxon>Albimonas</taxon>
    </lineage>
</organism>
<evidence type="ECO:0000256" key="1">
    <source>
        <dbReference type="SAM" id="MobiDB-lite"/>
    </source>
</evidence>
<name>A0A1I3JIX1_9RHOB</name>